<keyword evidence="2" id="KW-1185">Reference proteome</keyword>
<evidence type="ECO:0008006" key="3">
    <source>
        <dbReference type="Google" id="ProtNLM"/>
    </source>
</evidence>
<dbReference type="Proteomes" id="UP001603978">
    <property type="component" value="Unassembled WGS sequence"/>
</dbReference>
<dbReference type="RefSeq" id="WP_393177587.1">
    <property type="nucleotide sequence ID" value="NZ_JBICRM010000070.1"/>
</dbReference>
<comment type="caution">
    <text evidence="1">The sequence shown here is derived from an EMBL/GenBank/DDBJ whole genome shotgun (WGS) entry which is preliminary data.</text>
</comment>
<protein>
    <recommendedName>
        <fullName evidence="3">MFS transporter</fullName>
    </recommendedName>
</protein>
<organism evidence="1 2">
    <name type="scientific">Nonomuraea marmarensis</name>
    <dbReference type="NCBI Taxonomy" id="3351344"/>
    <lineage>
        <taxon>Bacteria</taxon>
        <taxon>Bacillati</taxon>
        <taxon>Actinomycetota</taxon>
        <taxon>Actinomycetes</taxon>
        <taxon>Streptosporangiales</taxon>
        <taxon>Streptosporangiaceae</taxon>
        <taxon>Nonomuraea</taxon>
    </lineage>
</organism>
<evidence type="ECO:0000313" key="2">
    <source>
        <dbReference type="Proteomes" id="UP001603978"/>
    </source>
</evidence>
<reference evidence="1 2" key="1">
    <citation type="submission" date="2024-10" db="EMBL/GenBank/DDBJ databases">
        <authorList>
            <person name="Topkara A.R."/>
            <person name="Saygin H."/>
        </authorList>
    </citation>
    <scope>NUCLEOTIDE SEQUENCE [LARGE SCALE GENOMIC DNA]</scope>
    <source>
        <strain evidence="1 2">M3C6</strain>
    </source>
</reference>
<dbReference type="InterPro" id="IPR036259">
    <property type="entry name" value="MFS_trans_sf"/>
</dbReference>
<sequence length="41" mass="4234">MLIIAANLLAGKLTSRYGPRLPMAAGQLLQIIGLLALLSSA</sequence>
<proteinExistence type="predicted"/>
<dbReference type="SUPFAM" id="SSF103473">
    <property type="entry name" value="MFS general substrate transporter"/>
    <property type="match status" value="1"/>
</dbReference>
<name>A0ABW7AUM3_9ACTN</name>
<gene>
    <name evidence="1" type="ORF">ACFLIM_48980</name>
</gene>
<dbReference type="EMBL" id="JBICRM010000070">
    <property type="protein sequence ID" value="MFG1711117.1"/>
    <property type="molecule type" value="Genomic_DNA"/>
</dbReference>
<accession>A0ABW7AUM3</accession>
<evidence type="ECO:0000313" key="1">
    <source>
        <dbReference type="EMBL" id="MFG1711117.1"/>
    </source>
</evidence>